<evidence type="ECO:0008006" key="6">
    <source>
        <dbReference type="Google" id="ProtNLM"/>
    </source>
</evidence>
<dbReference type="RefSeq" id="WP_081203864.1">
    <property type="nucleotide sequence ID" value="NZ_FOCZ01000007.1"/>
</dbReference>
<keyword evidence="5" id="KW-1185">Reference proteome</keyword>
<accession>A0A1V9E457</accession>
<evidence type="ECO:0000256" key="1">
    <source>
        <dbReference type="SAM" id="SignalP"/>
    </source>
</evidence>
<reference evidence="5" key="1">
    <citation type="submission" date="2016-04" db="EMBL/GenBank/DDBJ databases">
        <authorList>
            <person name="Chen L."/>
            <person name="Zhuang W."/>
            <person name="Wang G."/>
        </authorList>
    </citation>
    <scope>NUCLEOTIDE SEQUENCE [LARGE SCALE GENOMIC DNA]</scope>
    <source>
        <strain evidence="5">17621</strain>
    </source>
</reference>
<comment type="caution">
    <text evidence="4">The sequence shown here is derived from an EMBL/GenBank/DDBJ whole genome shotgun (WGS) entry which is preliminary data.</text>
</comment>
<feature type="domain" description="DUF3857" evidence="3">
    <location>
        <begin position="60"/>
        <end position="213"/>
    </location>
</feature>
<name>A0A1V9E457_9BACT</name>
<evidence type="ECO:0000313" key="5">
    <source>
        <dbReference type="Proteomes" id="UP000192610"/>
    </source>
</evidence>
<dbReference type="Proteomes" id="UP000192610">
    <property type="component" value="Unassembled WGS sequence"/>
</dbReference>
<keyword evidence="1" id="KW-0732">Signal</keyword>
<protein>
    <recommendedName>
        <fullName evidence="6">DUF3857 domain-containing protein</fullName>
    </recommendedName>
</protein>
<evidence type="ECO:0000259" key="3">
    <source>
        <dbReference type="Pfam" id="PF12969"/>
    </source>
</evidence>
<dbReference type="Gene3D" id="2.60.120.1130">
    <property type="match status" value="1"/>
</dbReference>
<dbReference type="Pfam" id="PF01841">
    <property type="entry name" value="Transglut_core"/>
    <property type="match status" value="1"/>
</dbReference>
<dbReference type="InterPro" id="IPR038765">
    <property type="entry name" value="Papain-like_cys_pep_sf"/>
</dbReference>
<dbReference type="OrthoDB" id="8595007at2"/>
<dbReference type="InterPro" id="IPR002931">
    <property type="entry name" value="Transglutaminase-like"/>
</dbReference>
<dbReference type="Gene3D" id="2.60.40.3140">
    <property type="match status" value="1"/>
</dbReference>
<dbReference type="Pfam" id="PF12969">
    <property type="entry name" value="DUF3857"/>
    <property type="match status" value="1"/>
</dbReference>
<proteinExistence type="predicted"/>
<feature type="domain" description="Transglutaminase-like" evidence="2">
    <location>
        <begin position="271"/>
        <end position="341"/>
    </location>
</feature>
<dbReference type="EMBL" id="LVXG01000067">
    <property type="protein sequence ID" value="OQP40882.1"/>
    <property type="molecule type" value="Genomic_DNA"/>
</dbReference>
<feature type="signal peptide" evidence="1">
    <location>
        <begin position="1"/>
        <end position="19"/>
    </location>
</feature>
<evidence type="ECO:0000313" key="4">
    <source>
        <dbReference type="EMBL" id="OQP40882.1"/>
    </source>
</evidence>
<sequence length="628" mass="71757">MKTCISIIAIIFAAITLQAQVSQYALLSIPETIKKDAGIVKRLEEITFEVTDIDRSFMSVHQVITVMNEKGKSALHFAEYTDKFHILEDAEVKVFDANGRQTNRFRQKDMITRAGYSDNLIDDNKITYIEFSSTSYPVTFEVTYSIRFRGNIFYPTFNIQGANESVESSVFTAKVPKDLDLRYKEKNTTLKPETGEDGNYKWYRWSVKNLPAVKYEAGSVSPYPYVMLAPNRFKFDAFEGDLSTWKGFGMWCANLWKGLDKLPADRVAFFNDLVKDAPDNYEKIRRLYSYLQKNFRYVSIQLGIGGFRPFSADFTDKKKYGDCKALSNCMKAMLTAVGIKSYSAVINAGNNAMAMDPDFPVQLSNHVVLCVPMEKDSVWLECTSNITDFNVLGAFTENRNALLITENGGVLVPTPESKCSENVFKVHTVIDLQTDGSGKTNTTFTSTGEFKIQMKYYLEEKKDDQKEFIVNSLNFKQPDEFTLKQVDGSAAFTTHLDMLYEKVPEFNAGNKLFISPRIYRFWSRSLPQSEERKQDYYFSYPFERIDTTLFKLPAGAAVEALPRPKALTNEFATYTTQYWYNESEKAVYCTAALVLKKQKIPAASYAEIKKLFDDILLDDTQRIVIKKE</sequence>
<dbReference type="AlphaFoldDB" id="A0A1V9E457"/>
<organism evidence="4 5">
    <name type="scientific">Niastella yeongjuensis</name>
    <dbReference type="NCBI Taxonomy" id="354355"/>
    <lineage>
        <taxon>Bacteria</taxon>
        <taxon>Pseudomonadati</taxon>
        <taxon>Bacteroidota</taxon>
        <taxon>Chitinophagia</taxon>
        <taxon>Chitinophagales</taxon>
        <taxon>Chitinophagaceae</taxon>
        <taxon>Niastella</taxon>
    </lineage>
</organism>
<dbReference type="SUPFAM" id="SSF54001">
    <property type="entry name" value="Cysteine proteinases"/>
    <property type="match status" value="1"/>
</dbReference>
<evidence type="ECO:0000259" key="2">
    <source>
        <dbReference type="Pfam" id="PF01841"/>
    </source>
</evidence>
<gene>
    <name evidence="4" type="ORF">A4H97_14835</name>
</gene>
<feature type="chain" id="PRO_5010741764" description="DUF3857 domain-containing protein" evidence="1">
    <location>
        <begin position="20"/>
        <end position="628"/>
    </location>
</feature>
<dbReference type="STRING" id="354355.SAMN05660816_04084"/>
<dbReference type="InterPro" id="IPR024618">
    <property type="entry name" value="DUF3857"/>
</dbReference>
<dbReference type="Gene3D" id="3.10.620.30">
    <property type="match status" value="1"/>
</dbReference>